<feature type="transmembrane region" description="Helical" evidence="1">
    <location>
        <begin position="252"/>
        <end position="269"/>
    </location>
</feature>
<sequence>MINHITKGSPLLWIRFLFVINHRRIPGPTALFTKLLAIWHATCREITRHCGANATQFLQIKGRSFVRPPPNPQSHCPLHQAPRRLACHVSRDHPPLRCHHCSVPPDQRRKLRHTLLHYSPLDLPDSPYQPLRQHHFSERRLVLQNDDQPHRQRLSFALDPFPIRHLRNDHRRIPNPIALFTKLLAVWHATCHEISGHCDAAAAQFLQIEGGSFAILSSISFLSIFLILPINLYTGIASLNDDQFFKTTINHIVKGSPLLWIHFLFVMFFQKNSSEF</sequence>
<accession>A0AAW0KK13</accession>
<evidence type="ECO:0000259" key="2">
    <source>
        <dbReference type="Pfam" id="PF13967"/>
    </source>
</evidence>
<dbReference type="AlphaFoldDB" id="A0AAW0KK13"/>
<keyword evidence="4" id="KW-1185">Reference proteome</keyword>
<comment type="caution">
    <text evidence="3">The sequence shown here is derived from an EMBL/GenBank/DDBJ whole genome shotgun (WGS) entry which is preliminary data.</text>
</comment>
<dbReference type="Proteomes" id="UP000237347">
    <property type="component" value="Unassembled WGS sequence"/>
</dbReference>
<keyword evidence="1" id="KW-1133">Transmembrane helix</keyword>
<dbReference type="Pfam" id="PF13967">
    <property type="entry name" value="RSN1_TM"/>
    <property type="match status" value="1"/>
</dbReference>
<proteinExistence type="predicted"/>
<feature type="transmembrane region" description="Helical" evidence="1">
    <location>
        <begin position="213"/>
        <end position="232"/>
    </location>
</feature>
<evidence type="ECO:0000313" key="3">
    <source>
        <dbReference type="EMBL" id="KAK7838739.1"/>
    </source>
</evidence>
<dbReference type="InterPro" id="IPR032880">
    <property type="entry name" value="CSC1/OSCA1-like_N"/>
</dbReference>
<dbReference type="EMBL" id="PKMF04000299">
    <property type="protein sequence ID" value="KAK7838739.1"/>
    <property type="molecule type" value="Genomic_DNA"/>
</dbReference>
<keyword evidence="1" id="KW-0812">Transmembrane</keyword>
<protein>
    <submittedName>
        <fullName evidence="3">Csc1-like protein</fullName>
    </submittedName>
</protein>
<reference evidence="3 4" key="1">
    <citation type="journal article" date="2018" name="Sci. Data">
        <title>The draft genome sequence of cork oak.</title>
        <authorList>
            <person name="Ramos A.M."/>
            <person name="Usie A."/>
            <person name="Barbosa P."/>
            <person name="Barros P.M."/>
            <person name="Capote T."/>
            <person name="Chaves I."/>
            <person name="Simoes F."/>
            <person name="Abreu I."/>
            <person name="Carrasquinho I."/>
            <person name="Faro C."/>
            <person name="Guimaraes J.B."/>
            <person name="Mendonca D."/>
            <person name="Nobrega F."/>
            <person name="Rodrigues L."/>
            <person name="Saibo N.J.M."/>
            <person name="Varela M.C."/>
            <person name="Egas C."/>
            <person name="Matos J."/>
            <person name="Miguel C.M."/>
            <person name="Oliveira M.M."/>
            <person name="Ricardo C.P."/>
            <person name="Goncalves S."/>
        </authorList>
    </citation>
    <scope>NUCLEOTIDE SEQUENCE [LARGE SCALE GENOMIC DNA]</scope>
    <source>
        <strain evidence="4">cv. HL8</strain>
    </source>
</reference>
<dbReference type="InterPro" id="IPR045122">
    <property type="entry name" value="Csc1-like"/>
</dbReference>
<feature type="domain" description="CSC1/OSCA1-like N-terminal transmembrane" evidence="2">
    <location>
        <begin position="169"/>
        <end position="269"/>
    </location>
</feature>
<dbReference type="PANTHER" id="PTHR13018">
    <property type="entry name" value="PROBABLE MEMBRANE PROTEIN DUF221-RELATED"/>
    <property type="match status" value="1"/>
</dbReference>
<evidence type="ECO:0000313" key="4">
    <source>
        <dbReference type="Proteomes" id="UP000237347"/>
    </source>
</evidence>
<evidence type="ECO:0000256" key="1">
    <source>
        <dbReference type="SAM" id="Phobius"/>
    </source>
</evidence>
<keyword evidence="1" id="KW-0472">Membrane</keyword>
<dbReference type="GO" id="GO:0005886">
    <property type="term" value="C:plasma membrane"/>
    <property type="evidence" value="ECO:0007669"/>
    <property type="project" value="TreeGrafter"/>
</dbReference>
<gene>
    <name evidence="3" type="primary">GFS10_2</name>
    <name evidence="3" type="ORF">CFP56_019251</name>
</gene>
<dbReference type="GO" id="GO:0005227">
    <property type="term" value="F:calcium-activated cation channel activity"/>
    <property type="evidence" value="ECO:0007669"/>
    <property type="project" value="InterPro"/>
</dbReference>
<dbReference type="PANTHER" id="PTHR13018:SF114">
    <property type="entry name" value="EXPRESSED PROTEIN"/>
    <property type="match status" value="1"/>
</dbReference>
<organism evidence="3 4">
    <name type="scientific">Quercus suber</name>
    <name type="common">Cork oak</name>
    <dbReference type="NCBI Taxonomy" id="58331"/>
    <lineage>
        <taxon>Eukaryota</taxon>
        <taxon>Viridiplantae</taxon>
        <taxon>Streptophyta</taxon>
        <taxon>Embryophyta</taxon>
        <taxon>Tracheophyta</taxon>
        <taxon>Spermatophyta</taxon>
        <taxon>Magnoliopsida</taxon>
        <taxon>eudicotyledons</taxon>
        <taxon>Gunneridae</taxon>
        <taxon>Pentapetalae</taxon>
        <taxon>rosids</taxon>
        <taxon>fabids</taxon>
        <taxon>Fagales</taxon>
        <taxon>Fagaceae</taxon>
        <taxon>Quercus</taxon>
    </lineage>
</organism>
<name>A0AAW0KK13_QUESU</name>